<dbReference type="Gene3D" id="3.90.1150.10">
    <property type="entry name" value="Aspartate Aminotransferase, domain 1"/>
    <property type="match status" value="1"/>
</dbReference>
<dbReference type="AlphaFoldDB" id="A0A395INK4"/>
<feature type="domain" description="Aminotransferase class I/classII large" evidence="3">
    <location>
        <begin position="54"/>
        <end position="386"/>
    </location>
</feature>
<dbReference type="InterPro" id="IPR015424">
    <property type="entry name" value="PyrdxlP-dep_Trfase"/>
</dbReference>
<evidence type="ECO:0000313" key="4">
    <source>
        <dbReference type="EMBL" id="RAL61872.1"/>
    </source>
</evidence>
<dbReference type="InterPro" id="IPR004838">
    <property type="entry name" value="NHTrfase_class1_PyrdxlP-BS"/>
</dbReference>
<dbReference type="PROSITE" id="PS00105">
    <property type="entry name" value="AA_TRANSFER_CLASS_1"/>
    <property type="match status" value="1"/>
</dbReference>
<dbReference type="SUPFAM" id="SSF53383">
    <property type="entry name" value="PLP-dependent transferases"/>
    <property type="match status" value="1"/>
</dbReference>
<dbReference type="Proteomes" id="UP000249056">
    <property type="component" value="Unassembled WGS sequence"/>
</dbReference>
<comment type="caution">
    <text evidence="4">The sequence shown here is derived from an EMBL/GenBank/DDBJ whole genome shotgun (WGS) entry which is preliminary data.</text>
</comment>
<evidence type="ECO:0000256" key="2">
    <source>
        <dbReference type="ARBA" id="ARBA00022898"/>
    </source>
</evidence>
<organism evidence="4 5">
    <name type="scientific">Monilinia fructigena</name>
    <dbReference type="NCBI Taxonomy" id="38457"/>
    <lineage>
        <taxon>Eukaryota</taxon>
        <taxon>Fungi</taxon>
        <taxon>Dikarya</taxon>
        <taxon>Ascomycota</taxon>
        <taxon>Pezizomycotina</taxon>
        <taxon>Leotiomycetes</taxon>
        <taxon>Helotiales</taxon>
        <taxon>Sclerotiniaceae</taxon>
        <taxon>Monilinia</taxon>
    </lineage>
</organism>
<dbReference type="Pfam" id="PF00155">
    <property type="entry name" value="Aminotran_1_2"/>
    <property type="match status" value="1"/>
</dbReference>
<dbReference type="CDD" id="cd00609">
    <property type="entry name" value="AAT_like"/>
    <property type="match status" value="1"/>
</dbReference>
<name>A0A395INK4_9HELO</name>
<evidence type="ECO:0000256" key="1">
    <source>
        <dbReference type="ARBA" id="ARBA00007441"/>
    </source>
</evidence>
<proteinExistence type="inferred from homology"/>
<dbReference type="PANTHER" id="PTHR43510:SF1">
    <property type="entry name" value="AMINOTRANSFERASE FUNCTION, HYPOTHETICAL (EUROFUNG)"/>
    <property type="match status" value="1"/>
</dbReference>
<dbReference type="InterPro" id="IPR015422">
    <property type="entry name" value="PyrdxlP-dep_Trfase_small"/>
</dbReference>
<keyword evidence="2" id="KW-0663">Pyridoxal phosphate</keyword>
<dbReference type="InterPro" id="IPR004839">
    <property type="entry name" value="Aminotransferase_I/II_large"/>
</dbReference>
<dbReference type="GO" id="GO:0003824">
    <property type="term" value="F:catalytic activity"/>
    <property type="evidence" value="ECO:0007669"/>
    <property type="project" value="InterPro"/>
</dbReference>
<sequence>MVKIEPFAVEQWMDKYENTPGVLNIAETCAASLSIDDLVRLSEDPNLPHPISTSTKLTYGHIRGSPALRERLASLYSARTASALSRESIILTRGAIDANFLLLYTLIGPGDHVVCVHPTYQQLYSVPQSLGGEVSLWKLRKGKKYIPDLEELKGLVKDNTKMIIVNNPNNPTGATIPRSVLQGLVDFAKEKNIIILSDEVYRPLFHGISVADPEFPPSMLSMSYEKIIVTGSLSKAYSLAGIRVGWLACKDKSIIEAIAEARDYTTISVSQLDDQVASYALNQSVIHALLGRNIKLAKTNVALLEAFVNEHDDNLSWVKPNGGTVAFIRVQKKGEPVDDVQFCVDVIERTKVMFLPGSKCFGEEYKGYVRIGFACETEILKQGLQKLGSYIREYLN</sequence>
<protein>
    <recommendedName>
        <fullName evidence="3">Aminotransferase class I/classII large domain-containing protein</fullName>
    </recommendedName>
</protein>
<gene>
    <name evidence="4" type="ORF">DID88_002935</name>
</gene>
<dbReference type="Gene3D" id="3.40.640.10">
    <property type="entry name" value="Type I PLP-dependent aspartate aminotransferase-like (Major domain)"/>
    <property type="match status" value="1"/>
</dbReference>
<evidence type="ECO:0000313" key="5">
    <source>
        <dbReference type="Proteomes" id="UP000249056"/>
    </source>
</evidence>
<evidence type="ECO:0000259" key="3">
    <source>
        <dbReference type="Pfam" id="PF00155"/>
    </source>
</evidence>
<dbReference type="GO" id="GO:0030170">
    <property type="term" value="F:pyridoxal phosphate binding"/>
    <property type="evidence" value="ECO:0007669"/>
    <property type="project" value="InterPro"/>
</dbReference>
<dbReference type="PANTHER" id="PTHR43510">
    <property type="entry name" value="AMINOTRANSFERASE FUNCTION, HYPOTHETICAL (EUROFUNG)"/>
    <property type="match status" value="1"/>
</dbReference>
<dbReference type="OrthoDB" id="7042322at2759"/>
<dbReference type="InterPro" id="IPR015421">
    <property type="entry name" value="PyrdxlP-dep_Trfase_major"/>
</dbReference>
<reference evidence="4 5" key="1">
    <citation type="submission" date="2018-06" db="EMBL/GenBank/DDBJ databases">
        <title>Genome Sequence of the Brown Rot Fungal Pathogen Monilinia fructigena.</title>
        <authorList>
            <person name="Landi L."/>
            <person name="De Miccolis Angelini R.M."/>
            <person name="Pollastro S."/>
            <person name="Abate D."/>
            <person name="Faretra F."/>
            <person name="Romanazzi G."/>
        </authorList>
    </citation>
    <scope>NUCLEOTIDE SEQUENCE [LARGE SCALE GENOMIC DNA]</scope>
    <source>
        <strain evidence="4 5">Mfrg269</strain>
    </source>
</reference>
<dbReference type="EMBL" id="QKRW01000028">
    <property type="protein sequence ID" value="RAL61872.1"/>
    <property type="molecule type" value="Genomic_DNA"/>
</dbReference>
<keyword evidence="5" id="KW-1185">Reference proteome</keyword>
<accession>A0A395INK4</accession>
<comment type="similarity">
    <text evidence="1">Belongs to the class-I pyridoxal-phosphate-dependent aminotransferase family.</text>
</comment>